<organism evidence="2 3">
    <name type="scientific">Galerina marginata (strain CBS 339.88)</name>
    <dbReference type="NCBI Taxonomy" id="685588"/>
    <lineage>
        <taxon>Eukaryota</taxon>
        <taxon>Fungi</taxon>
        <taxon>Dikarya</taxon>
        <taxon>Basidiomycota</taxon>
        <taxon>Agaricomycotina</taxon>
        <taxon>Agaricomycetes</taxon>
        <taxon>Agaricomycetidae</taxon>
        <taxon>Agaricales</taxon>
        <taxon>Agaricineae</taxon>
        <taxon>Strophariaceae</taxon>
        <taxon>Galerina</taxon>
    </lineage>
</organism>
<feature type="compositionally biased region" description="Basic and acidic residues" evidence="1">
    <location>
        <begin position="143"/>
        <end position="158"/>
    </location>
</feature>
<dbReference type="AlphaFoldDB" id="A0A067SG98"/>
<dbReference type="Proteomes" id="UP000027222">
    <property type="component" value="Unassembled WGS sequence"/>
</dbReference>
<dbReference type="EMBL" id="KL142404">
    <property type="protein sequence ID" value="KDR69022.1"/>
    <property type="molecule type" value="Genomic_DNA"/>
</dbReference>
<name>A0A067SG98_GALM3</name>
<feature type="compositionally biased region" description="Polar residues" evidence="1">
    <location>
        <begin position="129"/>
        <end position="138"/>
    </location>
</feature>
<evidence type="ECO:0000313" key="2">
    <source>
        <dbReference type="EMBL" id="KDR69022.1"/>
    </source>
</evidence>
<proteinExistence type="predicted"/>
<protein>
    <submittedName>
        <fullName evidence="2">Uncharacterized protein</fullName>
    </submittedName>
</protein>
<sequence>MSLNMPSVWGVSTRYSRVLTDTRAAWQLGLHSSTTGRQLLRIVLILQLEKLEKDGTIPPGAKEELAAAAEAAAFARFNGVNVVAVEVAVKKATATITEAKRIVNREVSGFVEKMRRVLYLKPTKYENTMETSCTNNEPVNEETCGKCKSKWDEREKSN</sequence>
<keyword evidence="3" id="KW-1185">Reference proteome</keyword>
<reference evidence="3" key="1">
    <citation type="journal article" date="2014" name="Proc. Natl. Acad. Sci. U.S.A.">
        <title>Extensive sampling of basidiomycete genomes demonstrates inadequacy of the white-rot/brown-rot paradigm for wood decay fungi.</title>
        <authorList>
            <person name="Riley R."/>
            <person name="Salamov A.A."/>
            <person name="Brown D.W."/>
            <person name="Nagy L.G."/>
            <person name="Floudas D."/>
            <person name="Held B.W."/>
            <person name="Levasseur A."/>
            <person name="Lombard V."/>
            <person name="Morin E."/>
            <person name="Otillar R."/>
            <person name="Lindquist E.A."/>
            <person name="Sun H."/>
            <person name="LaButti K.M."/>
            <person name="Schmutz J."/>
            <person name="Jabbour D."/>
            <person name="Luo H."/>
            <person name="Baker S.E."/>
            <person name="Pisabarro A.G."/>
            <person name="Walton J.D."/>
            <person name="Blanchette R.A."/>
            <person name="Henrissat B."/>
            <person name="Martin F."/>
            <person name="Cullen D."/>
            <person name="Hibbett D.S."/>
            <person name="Grigoriev I.V."/>
        </authorList>
    </citation>
    <scope>NUCLEOTIDE SEQUENCE [LARGE SCALE GENOMIC DNA]</scope>
    <source>
        <strain evidence="3">CBS 339.88</strain>
    </source>
</reference>
<evidence type="ECO:0000256" key="1">
    <source>
        <dbReference type="SAM" id="MobiDB-lite"/>
    </source>
</evidence>
<evidence type="ECO:0000313" key="3">
    <source>
        <dbReference type="Proteomes" id="UP000027222"/>
    </source>
</evidence>
<accession>A0A067SG98</accession>
<feature type="region of interest" description="Disordered" evidence="1">
    <location>
        <begin position="129"/>
        <end position="158"/>
    </location>
</feature>
<dbReference type="HOGENOM" id="CLU_1669512_0_0_1"/>
<gene>
    <name evidence="2" type="ORF">GALMADRAFT_215348</name>
</gene>